<dbReference type="SUPFAM" id="SSF53448">
    <property type="entry name" value="Nucleotide-diphospho-sugar transferases"/>
    <property type="match status" value="1"/>
</dbReference>
<keyword evidence="5 9" id="KW-0547">Nucleotide-binding</keyword>
<dbReference type="OrthoDB" id="9801810at2"/>
<evidence type="ECO:0000313" key="12">
    <source>
        <dbReference type="EMBL" id="TWT88925.1"/>
    </source>
</evidence>
<dbReference type="PROSITE" id="PS00810">
    <property type="entry name" value="ADP_GLC_PYROPHOSPH_3"/>
    <property type="match status" value="1"/>
</dbReference>
<keyword evidence="7 9" id="KW-0320">Glycogen biosynthesis</keyword>
<evidence type="ECO:0000256" key="6">
    <source>
        <dbReference type="ARBA" id="ARBA00022840"/>
    </source>
</evidence>
<feature type="binding site" evidence="9">
    <location>
        <position position="196"/>
    </location>
    <ligand>
        <name>alpha-D-glucose 1-phosphate</name>
        <dbReference type="ChEBI" id="CHEBI:58601"/>
    </ligand>
</feature>
<keyword evidence="6 9" id="KW-0067">ATP-binding</keyword>
<keyword evidence="4 9" id="KW-0548">Nucleotidyltransferase</keyword>
<comment type="subunit">
    <text evidence="9">Homotetramer.</text>
</comment>
<dbReference type="GO" id="GO:0005524">
    <property type="term" value="F:ATP binding"/>
    <property type="evidence" value="ECO:0007669"/>
    <property type="project" value="UniProtKB-KW"/>
</dbReference>
<dbReference type="InterPro" id="IPR005835">
    <property type="entry name" value="NTP_transferase_dom"/>
</dbReference>
<feature type="domain" description="Nucleotidyl transferase" evidence="10">
    <location>
        <begin position="6"/>
        <end position="271"/>
    </location>
</feature>
<dbReference type="InterPro" id="IPR056818">
    <property type="entry name" value="GlmU/GlgC-like_hexapep"/>
</dbReference>
<dbReference type="Pfam" id="PF00483">
    <property type="entry name" value="NTP_transferase"/>
    <property type="match status" value="1"/>
</dbReference>
<dbReference type="PROSITE" id="PS00808">
    <property type="entry name" value="ADP_GLC_PYROPHOSPH_1"/>
    <property type="match status" value="1"/>
</dbReference>
<evidence type="ECO:0000256" key="9">
    <source>
        <dbReference type="HAMAP-Rule" id="MF_00624"/>
    </source>
</evidence>
<keyword evidence="13" id="KW-1185">Reference proteome</keyword>
<dbReference type="InterPro" id="IPR005836">
    <property type="entry name" value="ADP_Glu_pyroP_CS"/>
</dbReference>
<dbReference type="PANTHER" id="PTHR43523:SF2">
    <property type="entry name" value="GLUCOSE-1-PHOSPHATE ADENYLYLTRANSFERASE"/>
    <property type="match status" value="1"/>
</dbReference>
<evidence type="ECO:0000259" key="10">
    <source>
        <dbReference type="Pfam" id="PF00483"/>
    </source>
</evidence>
<evidence type="ECO:0000256" key="4">
    <source>
        <dbReference type="ARBA" id="ARBA00022695"/>
    </source>
</evidence>
<keyword evidence="3 9" id="KW-0808">Transferase</keyword>
<dbReference type="AlphaFoldDB" id="A0A5C5ZP91"/>
<dbReference type="RefSeq" id="WP_146400404.1">
    <property type="nucleotide sequence ID" value="NZ_SJPQ01000002.1"/>
</dbReference>
<dbReference type="GO" id="GO:0008878">
    <property type="term" value="F:glucose-1-phosphate adenylyltransferase activity"/>
    <property type="evidence" value="ECO:0007669"/>
    <property type="project" value="UniProtKB-UniRule"/>
</dbReference>
<feature type="site" description="Could play a key role in the communication between the regulatory and the substrate sites" evidence="9">
    <location>
        <position position="58"/>
    </location>
</feature>
<dbReference type="NCBIfam" id="NF001947">
    <property type="entry name" value="PRK00725.1"/>
    <property type="match status" value="1"/>
</dbReference>
<evidence type="ECO:0000256" key="2">
    <source>
        <dbReference type="ARBA" id="ARBA00022600"/>
    </source>
</evidence>
<dbReference type="Pfam" id="PF24894">
    <property type="entry name" value="Hexapep_GlmU"/>
    <property type="match status" value="1"/>
</dbReference>
<protein>
    <recommendedName>
        <fullName evidence="9">Glucose-1-phosphate adenylyltransferase</fullName>
        <ecNumber evidence="9">2.7.7.27</ecNumber>
    </recommendedName>
    <alternativeName>
        <fullName evidence="9">ADP-glucose pyrophosphorylase</fullName>
        <shortName evidence="9">ADPGlc PPase</shortName>
    </alternativeName>
    <alternativeName>
        <fullName evidence="9">ADP-glucose synthase</fullName>
    </alternativeName>
</protein>
<dbReference type="Gene3D" id="2.160.10.10">
    <property type="entry name" value="Hexapeptide repeat proteins"/>
    <property type="match status" value="1"/>
</dbReference>
<dbReference type="Gene3D" id="3.90.550.10">
    <property type="entry name" value="Spore Coat Polysaccharide Biosynthesis Protein SpsA, Chain A"/>
    <property type="match status" value="1"/>
</dbReference>
<dbReference type="InterPro" id="IPR011831">
    <property type="entry name" value="ADP-Glc_PPase"/>
</dbReference>
<dbReference type="EMBL" id="SJPQ01000002">
    <property type="protein sequence ID" value="TWT88925.1"/>
    <property type="molecule type" value="Genomic_DNA"/>
</dbReference>
<dbReference type="GO" id="GO:0005978">
    <property type="term" value="P:glycogen biosynthetic process"/>
    <property type="evidence" value="ECO:0007669"/>
    <property type="project" value="UniProtKB-UniRule"/>
</dbReference>
<feature type="binding site" evidence="9">
    <location>
        <position position="98"/>
    </location>
    <ligand>
        <name>alpha-D-glucose 1-phosphate</name>
        <dbReference type="ChEBI" id="CHEBI:58601"/>
    </ligand>
</feature>
<keyword evidence="2 9" id="KW-0321">Glycogen metabolism</keyword>
<feature type="site" description="Could play a key role in the communication between the regulatory and the substrate sites" evidence="9">
    <location>
        <position position="97"/>
    </location>
</feature>
<dbReference type="EC" id="2.7.7.27" evidence="9"/>
<dbReference type="NCBIfam" id="NF002023">
    <property type="entry name" value="PRK00844.1"/>
    <property type="match status" value="1"/>
</dbReference>
<dbReference type="Proteomes" id="UP000315440">
    <property type="component" value="Unassembled WGS sequence"/>
</dbReference>
<gene>
    <name evidence="12" type="primary">glgC_2</name>
    <name evidence="9" type="synonym">glgC</name>
    <name evidence="12" type="ORF">Mal64_24150</name>
</gene>
<reference evidence="12 13" key="1">
    <citation type="submission" date="2019-02" db="EMBL/GenBank/DDBJ databases">
        <title>Deep-cultivation of Planctomycetes and their phenomic and genomic characterization uncovers novel biology.</title>
        <authorList>
            <person name="Wiegand S."/>
            <person name="Jogler M."/>
            <person name="Boedeker C."/>
            <person name="Pinto D."/>
            <person name="Vollmers J."/>
            <person name="Rivas-Marin E."/>
            <person name="Kohn T."/>
            <person name="Peeters S.H."/>
            <person name="Heuer A."/>
            <person name="Rast P."/>
            <person name="Oberbeckmann S."/>
            <person name="Bunk B."/>
            <person name="Jeske O."/>
            <person name="Meyerdierks A."/>
            <person name="Storesund J.E."/>
            <person name="Kallscheuer N."/>
            <person name="Luecker S."/>
            <person name="Lage O.M."/>
            <person name="Pohl T."/>
            <person name="Merkel B.J."/>
            <person name="Hornburger P."/>
            <person name="Mueller R.-W."/>
            <person name="Bruemmer F."/>
            <person name="Labrenz M."/>
            <person name="Spormann A.M."/>
            <person name="Op Den Camp H."/>
            <person name="Overmann J."/>
            <person name="Amann R."/>
            <person name="Jetten M.S.M."/>
            <person name="Mascher T."/>
            <person name="Medema M.H."/>
            <person name="Devos D.P."/>
            <person name="Kaster A.-K."/>
            <person name="Ovreas L."/>
            <person name="Rohde M."/>
            <person name="Galperin M.Y."/>
            <person name="Jogler C."/>
        </authorList>
    </citation>
    <scope>NUCLEOTIDE SEQUENCE [LARGE SCALE GENOMIC DNA]</scope>
    <source>
        <strain evidence="12 13">Mal64</strain>
    </source>
</reference>
<evidence type="ECO:0000313" key="13">
    <source>
        <dbReference type="Proteomes" id="UP000315440"/>
    </source>
</evidence>
<name>A0A5C5ZP91_9BACT</name>
<dbReference type="CDD" id="cd02508">
    <property type="entry name" value="ADP_Glucose_PP"/>
    <property type="match status" value="1"/>
</dbReference>
<comment type="similarity">
    <text evidence="1 9">Belongs to the bacterial/plant glucose-1-phosphate adenylyltransferase family.</text>
</comment>
<feature type="domain" description="Glucose-1-phosphate adenylyltransferase/Bifunctional protein GlmU-like C-terminal hexapeptide" evidence="11">
    <location>
        <begin position="294"/>
        <end position="403"/>
    </location>
</feature>
<evidence type="ECO:0000256" key="1">
    <source>
        <dbReference type="ARBA" id="ARBA00010443"/>
    </source>
</evidence>
<dbReference type="HAMAP" id="MF_00624">
    <property type="entry name" value="GlgC"/>
    <property type="match status" value="1"/>
</dbReference>
<feature type="binding site" evidence="9">
    <location>
        <position position="163"/>
    </location>
    <ligand>
        <name>alpha-D-glucose 1-phosphate</name>
        <dbReference type="ChEBI" id="CHEBI:58601"/>
    </ligand>
</feature>
<dbReference type="InterPro" id="IPR029044">
    <property type="entry name" value="Nucleotide-diphossugar_trans"/>
</dbReference>
<keyword evidence="8 9" id="KW-0119">Carbohydrate metabolism</keyword>
<dbReference type="SUPFAM" id="SSF51161">
    <property type="entry name" value="Trimeric LpxA-like enzymes"/>
    <property type="match status" value="1"/>
</dbReference>
<comment type="catalytic activity">
    <reaction evidence="9">
        <text>alpha-D-glucose 1-phosphate + ATP + H(+) = ADP-alpha-D-glucose + diphosphate</text>
        <dbReference type="Rhea" id="RHEA:12120"/>
        <dbReference type="ChEBI" id="CHEBI:15378"/>
        <dbReference type="ChEBI" id="CHEBI:30616"/>
        <dbReference type="ChEBI" id="CHEBI:33019"/>
        <dbReference type="ChEBI" id="CHEBI:57498"/>
        <dbReference type="ChEBI" id="CHEBI:58601"/>
        <dbReference type="EC" id="2.7.7.27"/>
    </reaction>
</comment>
<comment type="function">
    <text evidence="9">Involved in the biosynthesis of ADP-glucose, a building block required for the elongation reactions to produce glycogen. Catalyzes the reaction between ATP and alpha-D-glucose 1-phosphate (G1P) to produce pyrophosphate and ADP-Glc.</text>
</comment>
<sequence>MKDVLAVVLAGGKGSRLEPLTRDRAKPAVPFGGGYRIIDFTLSNCLNSGIRRVLLLTQYKAMSLDRHITLGWRGYFCRELGEFVDVVPPQQRIDEKWYQGTADAVYQNIYTLEKERPKHVVILAGDHIYKMDYEKMVAAHEASGADLTIGALRVTKEEATQFGVMQVDKSNRIVGFQEKPANPEPAPGDPDHCLASMGIYVFNSHFLFDELCKDAALPDSAHDFGKNIIPANIADRKVMAFPFKDENGKSDAYWRDVGTIDAYYEANLELTNVEPQLNLYDDHWPVRSFQPNLPPAKFVFDNDQGEAGPRRGEAVDSIVSSGAILSGGKAVKCVIGHGARVNSYASVEESILFSRVNIGRRSKIRRAIIDKDVEIPEGVEIGYDHDADRARGFTVTENGIVVIAKGDGVLPIS</sequence>
<dbReference type="InterPro" id="IPR011004">
    <property type="entry name" value="Trimer_LpxA-like_sf"/>
</dbReference>
<organism evidence="12 13">
    <name type="scientific">Pseudobythopirellula maris</name>
    <dbReference type="NCBI Taxonomy" id="2527991"/>
    <lineage>
        <taxon>Bacteria</taxon>
        <taxon>Pseudomonadati</taxon>
        <taxon>Planctomycetota</taxon>
        <taxon>Planctomycetia</taxon>
        <taxon>Pirellulales</taxon>
        <taxon>Lacipirellulaceae</taxon>
        <taxon>Pseudobythopirellula</taxon>
    </lineage>
</organism>
<dbReference type="UniPathway" id="UPA00164"/>
<feature type="binding site" evidence="9">
    <location>
        <begin position="178"/>
        <end position="179"/>
    </location>
    <ligand>
        <name>alpha-D-glucose 1-phosphate</name>
        <dbReference type="ChEBI" id="CHEBI:58601"/>
    </ligand>
</feature>
<dbReference type="InterPro" id="IPR023049">
    <property type="entry name" value="GlgC_bac"/>
</dbReference>
<comment type="caution">
    <text evidence="12">The sequence shown here is derived from an EMBL/GenBank/DDBJ whole genome shotgun (WGS) entry which is preliminary data.</text>
</comment>
<evidence type="ECO:0000256" key="7">
    <source>
        <dbReference type="ARBA" id="ARBA00023056"/>
    </source>
</evidence>
<evidence type="ECO:0000259" key="11">
    <source>
        <dbReference type="Pfam" id="PF24894"/>
    </source>
</evidence>
<dbReference type="CDD" id="cd04651">
    <property type="entry name" value="LbH_G1P_AT_C"/>
    <property type="match status" value="1"/>
</dbReference>
<dbReference type="PROSITE" id="PS00809">
    <property type="entry name" value="ADP_GLC_PYROPHOSPH_2"/>
    <property type="match status" value="1"/>
</dbReference>
<comment type="pathway">
    <text evidence="9">Glycan biosynthesis; glycogen biosynthesis.</text>
</comment>
<evidence type="ECO:0000256" key="3">
    <source>
        <dbReference type="ARBA" id="ARBA00022679"/>
    </source>
</evidence>
<evidence type="ECO:0000256" key="8">
    <source>
        <dbReference type="ARBA" id="ARBA00023277"/>
    </source>
</evidence>
<evidence type="ECO:0000256" key="5">
    <source>
        <dbReference type="ARBA" id="ARBA00022741"/>
    </source>
</evidence>
<dbReference type="PANTHER" id="PTHR43523">
    <property type="entry name" value="GLUCOSE-1-PHOSPHATE ADENYLYLTRANSFERASE-RELATED"/>
    <property type="match status" value="1"/>
</dbReference>
<proteinExistence type="inferred from homology"/>
<accession>A0A5C5ZP91</accession>
<dbReference type="NCBIfam" id="TIGR02091">
    <property type="entry name" value="glgC"/>
    <property type="match status" value="1"/>
</dbReference>